<dbReference type="InterPro" id="IPR051265">
    <property type="entry name" value="HIBADH-related_NP60_sf"/>
</dbReference>
<dbReference type="PIRSF" id="PIRSF000103">
    <property type="entry name" value="HIBADH"/>
    <property type="match status" value="1"/>
</dbReference>
<evidence type="ECO:0000313" key="6">
    <source>
        <dbReference type="Proteomes" id="UP000533598"/>
    </source>
</evidence>
<sequence length="286" mass="29442">MTNSDVTVLGLGQMGSALAAALLRAGHQTTVWNRTAAKATALAAEGAQVAATAAQAQAASPVIIACVLDYPALHEILDPAALAGRTLVNLTSGSPEQARETAAWAAGHGIGYLDGGIMITPPGISNPASMLLYSGPRTAFTDTGKLLSAFGEAIYLGADPGVASLYDTALLGIMWASMTGWLHAAALVTADGATAAEFTPLAIRWLGDVSGFVRAYAQQVDERAYPGFDATIDVQAATIEHLVHASEVRGIDAALPKLLRDYAKRAVAQGHGGDGWARVIELLRAA</sequence>
<evidence type="ECO:0000313" key="5">
    <source>
        <dbReference type="EMBL" id="MBB4679309.1"/>
    </source>
</evidence>
<comment type="similarity">
    <text evidence="1">Belongs to the HIBADH-related family.</text>
</comment>
<feature type="domain" description="NADPH-dependent reductive aminase-like C-terminal" evidence="4">
    <location>
        <begin position="159"/>
        <end position="284"/>
    </location>
</feature>
<accession>A0A7W7CGZ0</accession>
<keyword evidence="2" id="KW-0560">Oxidoreductase</keyword>
<evidence type="ECO:0000256" key="2">
    <source>
        <dbReference type="ARBA" id="ARBA00023002"/>
    </source>
</evidence>
<dbReference type="InterPro" id="IPR048666">
    <property type="entry name" value="RedAm-like_C"/>
</dbReference>
<dbReference type="EMBL" id="JACHMH010000001">
    <property type="protein sequence ID" value="MBB4679309.1"/>
    <property type="molecule type" value="Genomic_DNA"/>
</dbReference>
<dbReference type="InterPro" id="IPR013328">
    <property type="entry name" value="6PGD_dom2"/>
</dbReference>
<dbReference type="Pfam" id="PF03446">
    <property type="entry name" value="NAD_binding_2"/>
    <property type="match status" value="1"/>
</dbReference>
<dbReference type="InterPro" id="IPR015815">
    <property type="entry name" value="HIBADH-related"/>
</dbReference>
<dbReference type="GO" id="GO:0050661">
    <property type="term" value="F:NADP binding"/>
    <property type="evidence" value="ECO:0007669"/>
    <property type="project" value="InterPro"/>
</dbReference>
<gene>
    <name evidence="5" type="ORF">HNR67_005427</name>
</gene>
<dbReference type="GO" id="GO:0031491">
    <property type="term" value="F:nucleosome binding"/>
    <property type="evidence" value="ECO:0007669"/>
    <property type="project" value="TreeGrafter"/>
</dbReference>
<dbReference type="Gene3D" id="3.40.50.720">
    <property type="entry name" value="NAD(P)-binding Rossmann-like Domain"/>
    <property type="match status" value="1"/>
</dbReference>
<dbReference type="GO" id="GO:0003677">
    <property type="term" value="F:DNA binding"/>
    <property type="evidence" value="ECO:0007669"/>
    <property type="project" value="TreeGrafter"/>
</dbReference>
<dbReference type="PANTHER" id="PTHR43580:SF2">
    <property type="entry name" value="CYTOKINE-LIKE NUCLEAR FACTOR N-PAC"/>
    <property type="match status" value="1"/>
</dbReference>
<comment type="caution">
    <text evidence="5">The sequence shown here is derived from an EMBL/GenBank/DDBJ whole genome shotgun (WGS) entry which is preliminary data.</text>
</comment>
<dbReference type="AlphaFoldDB" id="A0A7W7CGZ0"/>
<dbReference type="GO" id="GO:0140673">
    <property type="term" value="P:transcription elongation-coupled chromatin remodeling"/>
    <property type="evidence" value="ECO:0007669"/>
    <property type="project" value="TreeGrafter"/>
</dbReference>
<dbReference type="Gene3D" id="1.10.1040.10">
    <property type="entry name" value="N-(1-d-carboxylethyl)-l-norvaline Dehydrogenase, domain 2"/>
    <property type="match status" value="1"/>
</dbReference>
<dbReference type="InterPro" id="IPR006115">
    <property type="entry name" value="6PGDH_NADP-bd"/>
</dbReference>
<dbReference type="RefSeq" id="WP_185005070.1">
    <property type="nucleotide sequence ID" value="NZ_BAAAUI010000073.1"/>
</dbReference>
<dbReference type="GO" id="GO:0000785">
    <property type="term" value="C:chromatin"/>
    <property type="evidence" value="ECO:0007669"/>
    <property type="project" value="TreeGrafter"/>
</dbReference>
<evidence type="ECO:0000259" key="4">
    <source>
        <dbReference type="Pfam" id="PF21761"/>
    </source>
</evidence>
<protein>
    <submittedName>
        <fullName evidence="5">3-hydroxyisobutyrate dehydrogenase-like beta-hydroxyacid dehydrogenase</fullName>
    </submittedName>
</protein>
<evidence type="ECO:0000259" key="3">
    <source>
        <dbReference type="Pfam" id="PF03446"/>
    </source>
</evidence>
<dbReference type="GO" id="GO:0016491">
    <property type="term" value="F:oxidoreductase activity"/>
    <property type="evidence" value="ECO:0007669"/>
    <property type="project" value="UniProtKB-KW"/>
</dbReference>
<organism evidence="5 6">
    <name type="scientific">Crossiella cryophila</name>
    <dbReference type="NCBI Taxonomy" id="43355"/>
    <lineage>
        <taxon>Bacteria</taxon>
        <taxon>Bacillati</taxon>
        <taxon>Actinomycetota</taxon>
        <taxon>Actinomycetes</taxon>
        <taxon>Pseudonocardiales</taxon>
        <taxon>Pseudonocardiaceae</taxon>
        <taxon>Crossiella</taxon>
    </lineage>
</organism>
<proteinExistence type="inferred from homology"/>
<evidence type="ECO:0000256" key="1">
    <source>
        <dbReference type="ARBA" id="ARBA00009080"/>
    </source>
</evidence>
<keyword evidence="6" id="KW-1185">Reference proteome</keyword>
<dbReference type="Pfam" id="PF21761">
    <property type="entry name" value="RedAm-like_C"/>
    <property type="match status" value="1"/>
</dbReference>
<name>A0A7W7CGZ0_9PSEU</name>
<reference evidence="5 6" key="1">
    <citation type="submission" date="2020-08" db="EMBL/GenBank/DDBJ databases">
        <title>Sequencing the genomes of 1000 actinobacteria strains.</title>
        <authorList>
            <person name="Klenk H.-P."/>
        </authorList>
    </citation>
    <scope>NUCLEOTIDE SEQUENCE [LARGE SCALE GENOMIC DNA]</scope>
    <source>
        <strain evidence="5 6">DSM 44230</strain>
    </source>
</reference>
<dbReference type="InterPro" id="IPR036291">
    <property type="entry name" value="NAD(P)-bd_dom_sf"/>
</dbReference>
<dbReference type="PANTHER" id="PTHR43580">
    <property type="entry name" value="OXIDOREDUCTASE GLYR1-RELATED"/>
    <property type="match status" value="1"/>
</dbReference>
<dbReference type="Proteomes" id="UP000533598">
    <property type="component" value="Unassembled WGS sequence"/>
</dbReference>
<dbReference type="SUPFAM" id="SSF51735">
    <property type="entry name" value="NAD(P)-binding Rossmann-fold domains"/>
    <property type="match status" value="1"/>
</dbReference>
<feature type="domain" description="6-phosphogluconate dehydrogenase NADP-binding" evidence="3">
    <location>
        <begin position="6"/>
        <end position="155"/>
    </location>
</feature>